<reference evidence="3 4" key="1">
    <citation type="submission" date="2018-07" db="EMBL/GenBank/DDBJ databases">
        <title>Genomic Encyclopedia of Type Strains, Phase III (KMG-III): the genomes of soil and plant-associated and newly described type strains.</title>
        <authorList>
            <person name="Whitman W."/>
        </authorList>
    </citation>
    <scope>NUCLEOTIDE SEQUENCE [LARGE SCALE GENOMIC DNA]</scope>
    <source>
        <strain evidence="3 4">CECT 7506</strain>
    </source>
</reference>
<gene>
    <name evidence="3" type="ORF">DFP97_11215</name>
</gene>
<evidence type="ECO:0000259" key="2">
    <source>
        <dbReference type="Pfam" id="PF03703"/>
    </source>
</evidence>
<dbReference type="PANTHER" id="PTHR34473">
    <property type="entry name" value="UPF0699 TRANSMEMBRANE PROTEIN YDBS"/>
    <property type="match status" value="1"/>
</dbReference>
<keyword evidence="1" id="KW-0472">Membrane</keyword>
<name>A0A368VX74_9BACL</name>
<feature type="transmembrane region" description="Helical" evidence="1">
    <location>
        <begin position="386"/>
        <end position="417"/>
    </location>
</feature>
<keyword evidence="4" id="KW-1185">Reference proteome</keyword>
<keyword evidence="1" id="KW-0812">Transmembrane</keyword>
<dbReference type="InterPro" id="IPR014529">
    <property type="entry name" value="UCP026631"/>
</dbReference>
<feature type="transmembrane region" description="Helical" evidence="1">
    <location>
        <begin position="251"/>
        <end position="275"/>
    </location>
</feature>
<dbReference type="Pfam" id="PF03703">
    <property type="entry name" value="bPH_2"/>
    <property type="match status" value="3"/>
</dbReference>
<feature type="domain" description="YdbS-like PH" evidence="2">
    <location>
        <begin position="422"/>
        <end position="493"/>
    </location>
</feature>
<dbReference type="PIRSF" id="PIRSF026631">
    <property type="entry name" value="UCP026631"/>
    <property type="match status" value="1"/>
</dbReference>
<feature type="domain" description="YdbS-like PH" evidence="2">
    <location>
        <begin position="277"/>
        <end position="356"/>
    </location>
</feature>
<comment type="caution">
    <text evidence="3">The sequence shown here is derived from an EMBL/GenBank/DDBJ whole genome shotgun (WGS) entry which is preliminary data.</text>
</comment>
<feature type="transmembrane region" description="Helical" evidence="1">
    <location>
        <begin position="12"/>
        <end position="30"/>
    </location>
</feature>
<accession>A0A368VX74</accession>
<dbReference type="InterPro" id="IPR005182">
    <property type="entry name" value="YdbS-like_PH"/>
</dbReference>
<dbReference type="RefSeq" id="WP_181873577.1">
    <property type="nucleotide sequence ID" value="NZ_QPJD01000012.1"/>
</dbReference>
<dbReference type="PANTHER" id="PTHR34473:SF2">
    <property type="entry name" value="UPF0699 TRANSMEMBRANE PROTEIN YDBT"/>
    <property type="match status" value="1"/>
</dbReference>
<proteinExistence type="predicted"/>
<feature type="transmembrane region" description="Helical" evidence="1">
    <location>
        <begin position="42"/>
        <end position="61"/>
    </location>
</feature>
<dbReference type="EMBL" id="QPJD01000012">
    <property type="protein sequence ID" value="RCW44152.1"/>
    <property type="molecule type" value="Genomic_DNA"/>
</dbReference>
<sequence length="505" mass="57628">MSERRKLHPVYILFGLLNTIQGFIPFILIALFKGIDWSELRWYWYAGVAAAAVSILLFSFLEWKKFGFWLEEDRIIIRKGLLFRDEKTIYYGRIHSVNVEQPLIQRLLGVAQVKIETPGGNKKADGVLPALSVKEATQIQLMLRGQAKASVQPENQLQTTLKVESDVKPLAQMNYPAFNPVITTEFQLNTPAFRLNTAQLLQAAATSMNFGLVAAFIAGLYSLADDFIDQLLPEHFFETVVEDSVSLMPSYIIIAFIIVLGLGFAWLLSIVLYILKYSGFTVRRDGAQISVSYGLLEKKTHVFDPKKVQAVIIKEGLLRQTIGYAEVQLQVISSDKKEQLMLHPFVKRSDVHKVLRAFVPQVKLPSNDELTGAPNRALLYYVRIELMITIAVCMALIVLLNADGLWSLLLIPIVVWWRRSCYKAAGLKLEDGQLTLRRRFISRSTYLIRRPQIVTMRVNRTTQQQRRKLLTLSVHAMGSPFDYRVSCMDQADVLPIWQWYSRSKQ</sequence>
<dbReference type="Proteomes" id="UP000252415">
    <property type="component" value="Unassembled WGS sequence"/>
</dbReference>
<evidence type="ECO:0000256" key="1">
    <source>
        <dbReference type="SAM" id="Phobius"/>
    </source>
</evidence>
<organism evidence="3 4">
    <name type="scientific">Paenibacillus prosopidis</name>
    <dbReference type="NCBI Taxonomy" id="630520"/>
    <lineage>
        <taxon>Bacteria</taxon>
        <taxon>Bacillati</taxon>
        <taxon>Bacillota</taxon>
        <taxon>Bacilli</taxon>
        <taxon>Bacillales</taxon>
        <taxon>Paenibacillaceae</taxon>
        <taxon>Paenibacillus</taxon>
    </lineage>
</organism>
<evidence type="ECO:0000313" key="4">
    <source>
        <dbReference type="Proteomes" id="UP000252415"/>
    </source>
</evidence>
<evidence type="ECO:0000313" key="3">
    <source>
        <dbReference type="EMBL" id="RCW44152.1"/>
    </source>
</evidence>
<protein>
    <submittedName>
        <fullName evidence="3">Putative membrane protein</fullName>
    </submittedName>
</protein>
<dbReference type="AlphaFoldDB" id="A0A368VX74"/>
<feature type="domain" description="YdbS-like PH" evidence="2">
    <location>
        <begin position="63"/>
        <end position="140"/>
    </location>
</feature>
<feature type="transmembrane region" description="Helical" evidence="1">
    <location>
        <begin position="203"/>
        <end position="224"/>
    </location>
</feature>
<keyword evidence="1" id="KW-1133">Transmembrane helix</keyword>